<dbReference type="EMBL" id="MBFS01001917">
    <property type="protein sequence ID" value="PVV00530.1"/>
    <property type="molecule type" value="Genomic_DNA"/>
</dbReference>
<feature type="domain" description="Peptidase S9 prolyl oligopeptidase catalytic" evidence="2">
    <location>
        <begin position="121"/>
        <end position="271"/>
    </location>
</feature>
<dbReference type="STRING" id="133381.A0A2T9Z7G9"/>
<protein>
    <recommendedName>
        <fullName evidence="2">Peptidase S9 prolyl oligopeptidase catalytic domain-containing protein</fullName>
    </recommendedName>
</protein>
<dbReference type="GO" id="GO:0006508">
    <property type="term" value="P:proteolysis"/>
    <property type="evidence" value="ECO:0007669"/>
    <property type="project" value="InterPro"/>
</dbReference>
<dbReference type="InterPro" id="IPR029058">
    <property type="entry name" value="AB_hydrolase_fold"/>
</dbReference>
<dbReference type="GO" id="GO:0016020">
    <property type="term" value="C:membrane"/>
    <property type="evidence" value="ECO:0007669"/>
    <property type="project" value="TreeGrafter"/>
</dbReference>
<keyword evidence="1" id="KW-0732">Signal</keyword>
<dbReference type="Proteomes" id="UP000245609">
    <property type="component" value="Unassembled WGS sequence"/>
</dbReference>
<evidence type="ECO:0000259" key="2">
    <source>
        <dbReference type="Pfam" id="PF00326"/>
    </source>
</evidence>
<proteinExistence type="predicted"/>
<dbReference type="AlphaFoldDB" id="A0A2T9Z7G9"/>
<sequence>MFVLVTMWFFQNDIIYASAVPPNSRENVALPSQYGLESFEDVHIKTADKFVIRGYFIKRGSEEETKKADVVLLLHDYSGNMGHRLPIAKALYDTLKCNVFMLSYRGYGLSQGYTTEAGIKKDILAALGFLRSNPLTASSRIVIYGQSLGGAVAIDSVAEFQSEFSGLIVENVFKSLPEMFADTMPYVRWAKILVSDKWDSVKKLKQITKVPILFLLGEKDDYIPPEHTKELFEISRSYSNTKVEFCSFKDGRHNNTCLQEGYFERINKWWNENITTSDRYIQTNYFNKMTLKPVDEKSSIDSKSKSE</sequence>
<dbReference type="GO" id="GO:0008474">
    <property type="term" value="F:palmitoyl-(protein) hydrolase activity"/>
    <property type="evidence" value="ECO:0007669"/>
    <property type="project" value="TreeGrafter"/>
</dbReference>
<evidence type="ECO:0000313" key="4">
    <source>
        <dbReference type="Proteomes" id="UP000245609"/>
    </source>
</evidence>
<dbReference type="OrthoDB" id="10249433at2759"/>
<dbReference type="InterPro" id="IPR001375">
    <property type="entry name" value="Peptidase_S9_cat"/>
</dbReference>
<dbReference type="Pfam" id="PF00326">
    <property type="entry name" value="Peptidase_S9"/>
    <property type="match status" value="1"/>
</dbReference>
<dbReference type="PANTHER" id="PTHR12277">
    <property type="entry name" value="ALPHA/BETA HYDROLASE DOMAIN-CONTAINING PROTEIN"/>
    <property type="match status" value="1"/>
</dbReference>
<feature type="chain" id="PRO_5015732209" description="Peptidase S9 prolyl oligopeptidase catalytic domain-containing protein" evidence="1">
    <location>
        <begin position="20"/>
        <end position="307"/>
    </location>
</feature>
<name>A0A2T9Z7G9_9FUNG</name>
<organism evidence="3 4">
    <name type="scientific">Smittium megazygosporum</name>
    <dbReference type="NCBI Taxonomy" id="133381"/>
    <lineage>
        <taxon>Eukaryota</taxon>
        <taxon>Fungi</taxon>
        <taxon>Fungi incertae sedis</taxon>
        <taxon>Zoopagomycota</taxon>
        <taxon>Kickxellomycotina</taxon>
        <taxon>Harpellomycetes</taxon>
        <taxon>Harpellales</taxon>
        <taxon>Legeriomycetaceae</taxon>
        <taxon>Smittium</taxon>
    </lineage>
</organism>
<gene>
    <name evidence="3" type="ORF">BB560_005084</name>
</gene>
<evidence type="ECO:0000313" key="3">
    <source>
        <dbReference type="EMBL" id="PVV00530.1"/>
    </source>
</evidence>
<keyword evidence="4" id="KW-1185">Reference proteome</keyword>
<reference evidence="3 4" key="1">
    <citation type="journal article" date="2018" name="MBio">
        <title>Comparative Genomics Reveals the Core Gene Toolbox for the Fungus-Insect Symbiosis.</title>
        <authorList>
            <person name="Wang Y."/>
            <person name="Stata M."/>
            <person name="Wang W."/>
            <person name="Stajich J.E."/>
            <person name="White M.M."/>
            <person name="Moncalvo J.M."/>
        </authorList>
    </citation>
    <scope>NUCLEOTIDE SEQUENCE [LARGE SCALE GENOMIC DNA]</scope>
    <source>
        <strain evidence="3 4">SC-DP-2</strain>
    </source>
</reference>
<dbReference type="Gene3D" id="3.40.50.1820">
    <property type="entry name" value="alpha/beta hydrolase"/>
    <property type="match status" value="1"/>
</dbReference>
<accession>A0A2T9Z7G9</accession>
<dbReference type="SUPFAM" id="SSF53474">
    <property type="entry name" value="alpha/beta-Hydrolases"/>
    <property type="match status" value="1"/>
</dbReference>
<dbReference type="PANTHER" id="PTHR12277:SF81">
    <property type="entry name" value="PROTEIN ABHD13"/>
    <property type="match status" value="1"/>
</dbReference>
<feature type="signal peptide" evidence="1">
    <location>
        <begin position="1"/>
        <end position="19"/>
    </location>
</feature>
<evidence type="ECO:0000256" key="1">
    <source>
        <dbReference type="SAM" id="SignalP"/>
    </source>
</evidence>
<dbReference type="GO" id="GO:0008236">
    <property type="term" value="F:serine-type peptidase activity"/>
    <property type="evidence" value="ECO:0007669"/>
    <property type="project" value="InterPro"/>
</dbReference>
<comment type="caution">
    <text evidence="3">The sequence shown here is derived from an EMBL/GenBank/DDBJ whole genome shotgun (WGS) entry which is preliminary data.</text>
</comment>